<feature type="domain" description="Terminase large subunit GpA endonuclease" evidence="1">
    <location>
        <begin position="38"/>
        <end position="327"/>
    </location>
</feature>
<evidence type="ECO:0000259" key="1">
    <source>
        <dbReference type="Pfam" id="PF20454"/>
    </source>
</evidence>
<dbReference type="AlphaFoldDB" id="B4CXQ4"/>
<dbReference type="EMBL" id="ABVL01000003">
    <property type="protein sequence ID" value="EDY21052.1"/>
    <property type="molecule type" value="Genomic_DNA"/>
</dbReference>
<reference evidence="2 3" key="1">
    <citation type="journal article" date="2011" name="J. Bacteriol.">
        <title>Genome sequence of Chthoniobacter flavus Ellin428, an aerobic heterotrophic soil bacterium.</title>
        <authorList>
            <person name="Kant R."/>
            <person name="van Passel M.W."/>
            <person name="Palva A."/>
            <person name="Lucas S."/>
            <person name="Lapidus A."/>
            <person name="Glavina Del Rio T."/>
            <person name="Dalin E."/>
            <person name="Tice H."/>
            <person name="Bruce D."/>
            <person name="Goodwin L."/>
            <person name="Pitluck S."/>
            <person name="Larimer F.W."/>
            <person name="Land M.L."/>
            <person name="Hauser L."/>
            <person name="Sangwan P."/>
            <person name="de Vos W.M."/>
            <person name="Janssen P.H."/>
            <person name="Smidt H."/>
        </authorList>
    </citation>
    <scope>NUCLEOTIDE SEQUENCE [LARGE SCALE GENOMIC DNA]</scope>
    <source>
        <strain evidence="2 3">Ellin428</strain>
    </source>
</reference>
<dbReference type="InterPro" id="IPR046454">
    <property type="entry name" value="GpA_endonuclease"/>
</dbReference>
<gene>
    <name evidence="2" type="ORF">CfE428DRAFT_1345</name>
</gene>
<dbReference type="eggNOG" id="COG5525">
    <property type="taxonomic scope" value="Bacteria"/>
</dbReference>
<accession>B4CXQ4</accession>
<name>B4CXQ4_9BACT</name>
<evidence type="ECO:0000313" key="3">
    <source>
        <dbReference type="Proteomes" id="UP000005824"/>
    </source>
</evidence>
<evidence type="ECO:0000313" key="2">
    <source>
        <dbReference type="EMBL" id="EDY21052.1"/>
    </source>
</evidence>
<proteinExistence type="predicted"/>
<organism evidence="2 3">
    <name type="scientific">Chthoniobacter flavus Ellin428</name>
    <dbReference type="NCBI Taxonomy" id="497964"/>
    <lineage>
        <taxon>Bacteria</taxon>
        <taxon>Pseudomonadati</taxon>
        <taxon>Verrucomicrobiota</taxon>
        <taxon>Spartobacteria</taxon>
        <taxon>Chthoniobacterales</taxon>
        <taxon>Chthoniobacteraceae</taxon>
        <taxon>Chthoniobacter</taxon>
    </lineage>
</organism>
<sequence precursor="true">MRCASCNHYFDDSDRTRRELNANGRFIPQNPRAAKESVGFHWNSISAMSWGALAELYLRAKAIARRGDISALKQFYQKRLAFPWREYEEDYKLEITRGGYRKGELWEDEAGVNGRGQLVAAPFEPGDIAAPLRILTVDCQMDHVFAVVRSWSANGSSRLIWNERLLTFDDVEALQMRFGIHPSLVFLDAGYATYDVYRECGKRGWVALMGDRRPTFVHRTKTGKSVQRFYSPRRKVVLGHASHCYVHYWSNLNLKDTLARLRRNQDPERGATWEVPDDIDDEYLAQMESERRVKKGGKWIWERVGKRPNHYWDAECLQAVAATMLKLIGRESVSAEPVKEGAAVDAAESA</sequence>
<comment type="caution">
    <text evidence="2">The sequence shown here is derived from an EMBL/GenBank/DDBJ whole genome shotgun (WGS) entry which is preliminary data.</text>
</comment>
<keyword evidence="3" id="KW-1185">Reference proteome</keyword>
<dbReference type="InParanoid" id="B4CXQ4"/>
<dbReference type="Pfam" id="PF20454">
    <property type="entry name" value="GpA_nuclease"/>
    <property type="match status" value="1"/>
</dbReference>
<dbReference type="GO" id="GO:0004519">
    <property type="term" value="F:endonuclease activity"/>
    <property type="evidence" value="ECO:0007669"/>
    <property type="project" value="InterPro"/>
</dbReference>
<dbReference type="STRING" id="497964.CfE428DRAFT_1345"/>
<dbReference type="Proteomes" id="UP000005824">
    <property type="component" value="Unassembled WGS sequence"/>
</dbReference>
<protein>
    <recommendedName>
        <fullName evidence="1">Terminase large subunit GpA endonuclease domain-containing protein</fullName>
    </recommendedName>
</protein>